<dbReference type="EMBL" id="OY731405">
    <property type="protein sequence ID" value="CAJ1971903.1"/>
    <property type="molecule type" value="Genomic_DNA"/>
</dbReference>
<sequence>MHSWVVINNKGQNRCPEAHADGAMVDSDGSIETDLLSAFLFSEFRGCGGVGCSGRREEFCGICISASYLVAFEIAGIPDNCDRCGNCGHSKHHEVAAKIIAANPFFENLDFNGDIVDIADAIGTGLFVLR</sequence>
<dbReference type="Gramene" id="rna-AYBTSS11_LOCUS23912">
    <property type="protein sequence ID" value="CAJ1971903.1"/>
    <property type="gene ID" value="gene-AYBTSS11_LOCUS23912"/>
</dbReference>
<organism evidence="1 2">
    <name type="scientific">Sphenostylis stenocarpa</name>
    <dbReference type="NCBI Taxonomy" id="92480"/>
    <lineage>
        <taxon>Eukaryota</taxon>
        <taxon>Viridiplantae</taxon>
        <taxon>Streptophyta</taxon>
        <taxon>Embryophyta</taxon>
        <taxon>Tracheophyta</taxon>
        <taxon>Spermatophyta</taxon>
        <taxon>Magnoliopsida</taxon>
        <taxon>eudicotyledons</taxon>
        <taxon>Gunneridae</taxon>
        <taxon>Pentapetalae</taxon>
        <taxon>rosids</taxon>
        <taxon>fabids</taxon>
        <taxon>Fabales</taxon>
        <taxon>Fabaceae</taxon>
        <taxon>Papilionoideae</taxon>
        <taxon>50 kb inversion clade</taxon>
        <taxon>NPAAA clade</taxon>
        <taxon>indigoferoid/millettioid clade</taxon>
        <taxon>Phaseoleae</taxon>
        <taxon>Sphenostylis</taxon>
    </lineage>
</organism>
<name>A0AA86VS96_9FABA</name>
<evidence type="ECO:0000313" key="1">
    <source>
        <dbReference type="EMBL" id="CAJ1971903.1"/>
    </source>
</evidence>
<protein>
    <submittedName>
        <fullName evidence="1">Uncharacterized protein</fullName>
    </submittedName>
</protein>
<keyword evidence="2" id="KW-1185">Reference proteome</keyword>
<gene>
    <name evidence="1" type="ORF">AYBTSS11_LOCUS23912</name>
</gene>
<reference evidence="1" key="1">
    <citation type="submission" date="2023-10" db="EMBL/GenBank/DDBJ databases">
        <authorList>
            <person name="Domelevo Entfellner J.-B."/>
        </authorList>
    </citation>
    <scope>NUCLEOTIDE SEQUENCE</scope>
</reference>
<dbReference type="Proteomes" id="UP001189624">
    <property type="component" value="Chromosome 8"/>
</dbReference>
<accession>A0AA86VS96</accession>
<dbReference type="AlphaFoldDB" id="A0AA86VS96"/>
<proteinExistence type="predicted"/>
<evidence type="ECO:0000313" key="2">
    <source>
        <dbReference type="Proteomes" id="UP001189624"/>
    </source>
</evidence>